<feature type="domain" description="Starch synthase catalytic" evidence="10">
    <location>
        <begin position="4"/>
        <end position="237"/>
    </location>
</feature>
<comment type="caution">
    <text evidence="11">The sequence shown here is derived from an EMBL/GenBank/DDBJ whole genome shotgun (WGS) entry which is preliminary data.</text>
</comment>
<dbReference type="PANTHER" id="PTHR45825">
    <property type="entry name" value="GRANULE-BOUND STARCH SYNTHASE 1, CHLOROPLASTIC/AMYLOPLASTIC"/>
    <property type="match status" value="1"/>
</dbReference>
<proteinExistence type="inferred from homology"/>
<evidence type="ECO:0000256" key="5">
    <source>
        <dbReference type="ARBA" id="ARBA00022676"/>
    </source>
</evidence>
<dbReference type="InterPro" id="IPR011835">
    <property type="entry name" value="GS/SS"/>
</dbReference>
<dbReference type="Pfam" id="PF08323">
    <property type="entry name" value="Glyco_transf_5"/>
    <property type="match status" value="1"/>
</dbReference>
<evidence type="ECO:0000313" key="11">
    <source>
        <dbReference type="EMBL" id="MDS9467711.1"/>
    </source>
</evidence>
<keyword evidence="6 8" id="KW-0808">Transferase</keyword>
<evidence type="ECO:0000256" key="8">
    <source>
        <dbReference type="HAMAP-Rule" id="MF_00484"/>
    </source>
</evidence>
<feature type="domain" description="Glycosyl transferase family 1" evidence="9">
    <location>
        <begin position="291"/>
        <end position="436"/>
    </location>
</feature>
<dbReference type="NCBIfam" id="TIGR02095">
    <property type="entry name" value="glgA"/>
    <property type="match status" value="1"/>
</dbReference>
<organism evidence="11 12">
    <name type="scientific">Paracoccus aurantius</name>
    <dbReference type="NCBI Taxonomy" id="3073814"/>
    <lineage>
        <taxon>Bacteria</taxon>
        <taxon>Pseudomonadati</taxon>
        <taxon>Pseudomonadota</taxon>
        <taxon>Alphaproteobacteria</taxon>
        <taxon>Rhodobacterales</taxon>
        <taxon>Paracoccaceae</taxon>
        <taxon>Paracoccus</taxon>
    </lineage>
</organism>
<dbReference type="EC" id="2.4.1.21" evidence="8"/>
<dbReference type="HAMAP" id="MF_00484">
    <property type="entry name" value="Glycogen_synth"/>
    <property type="match status" value="1"/>
</dbReference>
<name>A0ABU2HRM9_9RHOB</name>
<keyword evidence="12" id="KW-1185">Reference proteome</keyword>
<protein>
    <recommendedName>
        <fullName evidence="8">Glycogen synthase</fullName>
        <ecNumber evidence="8">2.4.1.21</ecNumber>
    </recommendedName>
    <alternativeName>
        <fullName evidence="8">Starch [bacterial glycogen] synthase</fullName>
    </alternativeName>
</protein>
<reference evidence="12" key="1">
    <citation type="submission" date="2023-07" db="EMBL/GenBank/DDBJ databases">
        <title>Paracoccus sp. MBLB3053 whole genome sequence.</title>
        <authorList>
            <person name="Hwang C.Y."/>
            <person name="Cho E.-S."/>
            <person name="Seo M.-J."/>
        </authorList>
    </citation>
    <scope>NUCLEOTIDE SEQUENCE [LARGE SCALE GENOMIC DNA]</scope>
    <source>
        <strain evidence="12">MBLB3053</strain>
    </source>
</reference>
<sequence>MISVLSVTSECAPLVKTGGLADVTGALPRALASEGIQMRTLLPGYPAVMAALGDRTEVVGGFDNLFGGPARLIFGMAAGLEILTIDAPHLYDRPGGPYIGPAGGDWPDNPERFAALSWIAAHVAANGADGWRPQILHGHDWQAGFMTEYLGQMGEHDVRSLLTIHNIAFHGLVGPERIGALRLDPSRFHSGGYEYWGAVSALKAGLVGADILTTVSPRYAEELMTPEFGIGFDGVMRSRRENLTGILNGIDSEIWNPATDPLIKPYQTPRGKLANKAPLRAEFGLPEASGPLCIIVSRMTHQKGLDLVLEALPALLEHGGQLALLGSGERELELSFAAMAEREANVGVRIGYDEGLSHRMMAGGDAILVPSRFEPCGLTQLYGLRYGTLPLVGLTGGLADTVINASPAALARGVATGLQFSPVTAEALRNALTTLCRLHADQGIWAKMQRNAMAQPVGWDQSARAYAQLYERLVAS</sequence>
<comment type="similarity">
    <text evidence="4 8">Belongs to the glycosyltransferase 1 family. Bacterial/plant glycogen synthase subfamily.</text>
</comment>
<evidence type="ECO:0000256" key="1">
    <source>
        <dbReference type="ARBA" id="ARBA00001478"/>
    </source>
</evidence>
<dbReference type="CDD" id="cd03791">
    <property type="entry name" value="GT5_Glycogen_synthase_DULL1-like"/>
    <property type="match status" value="1"/>
</dbReference>
<evidence type="ECO:0000259" key="9">
    <source>
        <dbReference type="Pfam" id="PF00534"/>
    </source>
</evidence>
<dbReference type="SUPFAM" id="SSF53756">
    <property type="entry name" value="UDP-Glycosyltransferase/glycogen phosphorylase"/>
    <property type="match status" value="1"/>
</dbReference>
<accession>A0ABU2HRM9</accession>
<comment type="function">
    <text evidence="2 8">Synthesizes alpha-1,4-glucan chains using ADP-glucose.</text>
</comment>
<dbReference type="InterPro" id="IPR001296">
    <property type="entry name" value="Glyco_trans_1"/>
</dbReference>
<feature type="binding site" evidence="8">
    <location>
        <position position="16"/>
    </location>
    <ligand>
        <name>ADP-alpha-D-glucose</name>
        <dbReference type="ChEBI" id="CHEBI:57498"/>
    </ligand>
</feature>
<comment type="pathway">
    <text evidence="3 8">Glycan biosynthesis; glycogen biosynthesis.</text>
</comment>
<evidence type="ECO:0000313" key="12">
    <source>
        <dbReference type="Proteomes" id="UP001269144"/>
    </source>
</evidence>
<dbReference type="GO" id="GO:0009011">
    <property type="term" value="F:alpha-1,4-glucan glucosyltransferase (ADP-glucose donor) activity"/>
    <property type="evidence" value="ECO:0007669"/>
    <property type="project" value="UniProtKB-EC"/>
</dbReference>
<dbReference type="EMBL" id="JAVQLW010000001">
    <property type="protein sequence ID" value="MDS9467711.1"/>
    <property type="molecule type" value="Genomic_DNA"/>
</dbReference>
<evidence type="ECO:0000256" key="7">
    <source>
        <dbReference type="ARBA" id="ARBA00023056"/>
    </source>
</evidence>
<dbReference type="Gene3D" id="3.40.50.2000">
    <property type="entry name" value="Glycogen Phosphorylase B"/>
    <property type="match status" value="2"/>
</dbReference>
<evidence type="ECO:0000256" key="6">
    <source>
        <dbReference type="ARBA" id="ARBA00022679"/>
    </source>
</evidence>
<evidence type="ECO:0000259" key="10">
    <source>
        <dbReference type="Pfam" id="PF08323"/>
    </source>
</evidence>
<comment type="catalytic activity">
    <reaction evidence="1 8">
        <text>[(1-&gt;4)-alpha-D-glucosyl](n) + ADP-alpha-D-glucose = [(1-&gt;4)-alpha-D-glucosyl](n+1) + ADP + H(+)</text>
        <dbReference type="Rhea" id="RHEA:18189"/>
        <dbReference type="Rhea" id="RHEA-COMP:9584"/>
        <dbReference type="Rhea" id="RHEA-COMP:9587"/>
        <dbReference type="ChEBI" id="CHEBI:15378"/>
        <dbReference type="ChEBI" id="CHEBI:15444"/>
        <dbReference type="ChEBI" id="CHEBI:57498"/>
        <dbReference type="ChEBI" id="CHEBI:456216"/>
        <dbReference type="EC" id="2.4.1.21"/>
    </reaction>
</comment>
<dbReference type="RefSeq" id="WP_311159880.1">
    <property type="nucleotide sequence ID" value="NZ_JAVQLW010000001.1"/>
</dbReference>
<dbReference type="PANTHER" id="PTHR45825:SF11">
    <property type="entry name" value="ALPHA AMYLASE DOMAIN-CONTAINING PROTEIN"/>
    <property type="match status" value="1"/>
</dbReference>
<evidence type="ECO:0000256" key="3">
    <source>
        <dbReference type="ARBA" id="ARBA00004964"/>
    </source>
</evidence>
<evidence type="ECO:0000256" key="4">
    <source>
        <dbReference type="ARBA" id="ARBA00010281"/>
    </source>
</evidence>
<evidence type="ECO:0000256" key="2">
    <source>
        <dbReference type="ARBA" id="ARBA00002764"/>
    </source>
</evidence>
<gene>
    <name evidence="8 11" type="primary">glgA</name>
    <name evidence="11" type="ORF">RGQ15_09020</name>
</gene>
<dbReference type="Proteomes" id="UP001269144">
    <property type="component" value="Unassembled WGS sequence"/>
</dbReference>
<keyword evidence="5 8" id="KW-0328">Glycosyltransferase</keyword>
<keyword evidence="7 8" id="KW-0320">Glycogen biosynthesis</keyword>
<dbReference type="Pfam" id="PF00534">
    <property type="entry name" value="Glycos_transf_1"/>
    <property type="match status" value="1"/>
</dbReference>
<dbReference type="InterPro" id="IPR013534">
    <property type="entry name" value="Starch_synth_cat_dom"/>
</dbReference>
<dbReference type="NCBIfam" id="NF001899">
    <property type="entry name" value="PRK00654.1-2"/>
    <property type="match status" value="1"/>
</dbReference>